<dbReference type="EMBL" id="QRVN01000004">
    <property type="protein sequence ID" value="RGS48227.1"/>
    <property type="molecule type" value="Genomic_DNA"/>
</dbReference>
<proteinExistence type="predicted"/>
<comment type="caution">
    <text evidence="1">The sequence shown here is derived from an EMBL/GenBank/DDBJ whole genome shotgun (WGS) entry which is preliminary data.</text>
</comment>
<name>A0AA93BD87_9BACT</name>
<organism evidence="1 2">
    <name type="scientific">Segatella copri</name>
    <dbReference type="NCBI Taxonomy" id="165179"/>
    <lineage>
        <taxon>Bacteria</taxon>
        <taxon>Pseudomonadati</taxon>
        <taxon>Bacteroidota</taxon>
        <taxon>Bacteroidia</taxon>
        <taxon>Bacteroidales</taxon>
        <taxon>Prevotellaceae</taxon>
        <taxon>Segatella</taxon>
    </lineage>
</organism>
<accession>A0AA93BD87</accession>
<evidence type="ECO:0000313" key="2">
    <source>
        <dbReference type="Proteomes" id="UP000286113"/>
    </source>
</evidence>
<reference evidence="1 2" key="1">
    <citation type="submission" date="2018-08" db="EMBL/GenBank/DDBJ databases">
        <title>A genome reference for cultivated species of the human gut microbiota.</title>
        <authorList>
            <person name="Zou Y."/>
            <person name="Xue W."/>
            <person name="Luo G."/>
        </authorList>
    </citation>
    <scope>NUCLEOTIDE SEQUENCE [LARGE SCALE GENOMIC DNA]</scope>
    <source>
        <strain evidence="1 2">AF22-1</strain>
    </source>
</reference>
<dbReference type="Proteomes" id="UP000286113">
    <property type="component" value="Unassembled WGS sequence"/>
</dbReference>
<evidence type="ECO:0000313" key="1">
    <source>
        <dbReference type="EMBL" id="RGS48227.1"/>
    </source>
</evidence>
<gene>
    <name evidence="1" type="ORF">DWX90_03295</name>
</gene>
<sequence>MIICDFEPEKLFLCKRKQKTRKNMKKEIVLWTMLATATCATAQNGKFPTSGVCADSIQTENDSIKANQEAEIKADKEAEIQAVTVTGHRPMYKMRNDALVTRVRNTPLAKSQRWKMY</sequence>
<protein>
    <submittedName>
        <fullName evidence="1">Uncharacterized protein</fullName>
    </submittedName>
</protein>
<dbReference type="AlphaFoldDB" id="A0AA93BD87"/>